<dbReference type="OrthoDB" id="2124108at2759"/>
<protein>
    <submittedName>
        <fullName evidence="2">8320_t:CDS:1</fullName>
    </submittedName>
</protein>
<dbReference type="AlphaFoldDB" id="A0A9N8VVJ7"/>
<dbReference type="EMBL" id="CAJVPJ010000054">
    <property type="protein sequence ID" value="CAG8467895.1"/>
    <property type="molecule type" value="Genomic_DNA"/>
</dbReference>
<dbReference type="Proteomes" id="UP000789572">
    <property type="component" value="Unassembled WGS sequence"/>
</dbReference>
<dbReference type="InterPro" id="IPR041404">
    <property type="entry name" value="DUF5588"/>
</dbReference>
<dbReference type="InterPro" id="IPR011990">
    <property type="entry name" value="TPR-like_helical_dom_sf"/>
</dbReference>
<dbReference type="Gene3D" id="1.25.40.10">
    <property type="entry name" value="Tetratricopeptide repeat domain"/>
    <property type="match status" value="1"/>
</dbReference>
<dbReference type="PANTHER" id="PTHR31919:SF1">
    <property type="entry name" value="ZINC FINGERS AND HOMEOBOXES PROTEIN 1, ISOFORM 2"/>
    <property type="match status" value="1"/>
</dbReference>
<sequence length="335" mass="38874">MEFNFDFDEDDPLVQALVKQRKTQPQKTVVDYIPKHDYAEWFHAPNPIPPSVLLQTKHGANHLKYSIEYHYAHGNHAKALELSLEFINFVKYSSENVRNLHGTRDLYETAARSAVRLGDYEQAVEFVNEIDSEEPGHFQLKAMVYFKAKRYVAYLSLTTPSIAAIKNNVSYLDLRKNDFSAWKSIGHCLVALSCPRRYQTFSGDLPSTTISTLALHSFRKSFTILTSSLWPNVDVIRSRYGREKRELEEMIEMLEKLTPYDGKPEMTEDLKNLEGAKMQKKGEENMKHPEDGEDERRYENIFTKENLIEQDVSEFQEALKGVEEWILRECSETTT</sequence>
<evidence type="ECO:0000313" key="2">
    <source>
        <dbReference type="EMBL" id="CAG8467895.1"/>
    </source>
</evidence>
<reference evidence="2" key="1">
    <citation type="submission" date="2021-06" db="EMBL/GenBank/DDBJ databases">
        <authorList>
            <person name="Kallberg Y."/>
            <person name="Tangrot J."/>
            <person name="Rosling A."/>
        </authorList>
    </citation>
    <scope>NUCLEOTIDE SEQUENCE</scope>
    <source>
        <strain evidence="2">IA702</strain>
    </source>
</reference>
<proteinExistence type="predicted"/>
<evidence type="ECO:0000313" key="3">
    <source>
        <dbReference type="Proteomes" id="UP000789572"/>
    </source>
</evidence>
<name>A0A9N8VVJ7_9GLOM</name>
<feature type="region of interest" description="Disordered" evidence="1">
    <location>
        <begin position="277"/>
        <end position="296"/>
    </location>
</feature>
<keyword evidence="3" id="KW-1185">Reference proteome</keyword>
<evidence type="ECO:0000256" key="1">
    <source>
        <dbReference type="SAM" id="MobiDB-lite"/>
    </source>
</evidence>
<organism evidence="2 3">
    <name type="scientific">Paraglomus occultum</name>
    <dbReference type="NCBI Taxonomy" id="144539"/>
    <lineage>
        <taxon>Eukaryota</taxon>
        <taxon>Fungi</taxon>
        <taxon>Fungi incertae sedis</taxon>
        <taxon>Mucoromycota</taxon>
        <taxon>Glomeromycotina</taxon>
        <taxon>Glomeromycetes</taxon>
        <taxon>Paraglomerales</taxon>
        <taxon>Paraglomeraceae</taxon>
        <taxon>Paraglomus</taxon>
    </lineage>
</organism>
<comment type="caution">
    <text evidence="2">The sequence shown here is derived from an EMBL/GenBank/DDBJ whole genome shotgun (WGS) entry which is preliminary data.</text>
</comment>
<accession>A0A9N8VVJ7</accession>
<feature type="compositionally biased region" description="Basic and acidic residues" evidence="1">
    <location>
        <begin position="280"/>
        <end position="296"/>
    </location>
</feature>
<gene>
    <name evidence="2" type="ORF">POCULU_LOCUS890</name>
</gene>
<dbReference type="PANTHER" id="PTHR31919">
    <property type="entry name" value="ZINC FINGERS AND HOMEOBOXES PROTEIN 1, ISOFORM 2"/>
    <property type="match status" value="1"/>
</dbReference>